<proteinExistence type="predicted"/>
<dbReference type="Proteomes" id="UP001497516">
    <property type="component" value="Chromosome 4"/>
</dbReference>
<evidence type="ECO:0000313" key="3">
    <source>
        <dbReference type="Proteomes" id="UP001497516"/>
    </source>
</evidence>
<feature type="region of interest" description="Disordered" evidence="1">
    <location>
        <begin position="1"/>
        <end position="128"/>
    </location>
</feature>
<keyword evidence="3" id="KW-1185">Reference proteome</keyword>
<protein>
    <submittedName>
        <fullName evidence="2">Uncharacterized protein</fullName>
    </submittedName>
</protein>
<feature type="region of interest" description="Disordered" evidence="1">
    <location>
        <begin position="223"/>
        <end position="266"/>
    </location>
</feature>
<feature type="region of interest" description="Disordered" evidence="1">
    <location>
        <begin position="151"/>
        <end position="206"/>
    </location>
</feature>
<feature type="compositionally biased region" description="Basic and acidic residues" evidence="1">
    <location>
        <begin position="29"/>
        <end position="56"/>
    </location>
</feature>
<reference evidence="2 3" key="1">
    <citation type="submission" date="2024-04" db="EMBL/GenBank/DDBJ databases">
        <authorList>
            <person name="Fracassetti M."/>
        </authorList>
    </citation>
    <scope>NUCLEOTIDE SEQUENCE [LARGE SCALE GENOMIC DNA]</scope>
</reference>
<feature type="compositionally biased region" description="Basic residues" evidence="1">
    <location>
        <begin position="179"/>
        <end position="190"/>
    </location>
</feature>
<sequence>MMAPSSAAVISTESPPGAAAEGAAAGECRAAEAEREAARRADVEERAAAARADRAAKVTPQDWAALTESENVAAGADAGERPTAECGVNRRISSPELQHTGRIQRLVAGSSASLTGRKKEPMSQTKVRRWVATTTNDRVASPGMQHVERTQWTSAADSNPGRPLRGLTMGKEMKSERPTKKKKKKKKKRVAPLTANVKKKKPGPGGARCRRVLCSLLEKKAKDCSPTEVEKKKNTPLLEDETRKDDGGVSSRSNPQLATLGRTEQQRKAGLGRKIWVGWPETQSETGRINLEQGRTIVELGSDLLVHSIGPRHGNNQIEAKLSLGPNSKGTHWVQKKTGLSCQSGPGPPTGFVLKWVSLEKKKGGFIGWSDGLSRKTNPKACGETMIQFNELNPRKMLEGPNELVLKDGFLNNAASWNSLSGWSEMPTIEELLKFDLVKEVVGVPIKVKIEELNQHKVGGKSPITELEHN</sequence>
<feature type="compositionally biased region" description="Low complexity" evidence="1">
    <location>
        <begin position="18"/>
        <end position="28"/>
    </location>
</feature>
<feature type="compositionally biased region" description="Basic and acidic residues" evidence="1">
    <location>
        <begin position="223"/>
        <end position="233"/>
    </location>
</feature>
<evidence type="ECO:0000313" key="2">
    <source>
        <dbReference type="EMBL" id="CAL1382879.1"/>
    </source>
</evidence>
<organism evidence="2 3">
    <name type="scientific">Linum trigynum</name>
    <dbReference type="NCBI Taxonomy" id="586398"/>
    <lineage>
        <taxon>Eukaryota</taxon>
        <taxon>Viridiplantae</taxon>
        <taxon>Streptophyta</taxon>
        <taxon>Embryophyta</taxon>
        <taxon>Tracheophyta</taxon>
        <taxon>Spermatophyta</taxon>
        <taxon>Magnoliopsida</taxon>
        <taxon>eudicotyledons</taxon>
        <taxon>Gunneridae</taxon>
        <taxon>Pentapetalae</taxon>
        <taxon>rosids</taxon>
        <taxon>fabids</taxon>
        <taxon>Malpighiales</taxon>
        <taxon>Linaceae</taxon>
        <taxon>Linum</taxon>
    </lineage>
</organism>
<evidence type="ECO:0000256" key="1">
    <source>
        <dbReference type="SAM" id="MobiDB-lite"/>
    </source>
</evidence>
<dbReference type="EMBL" id="OZ034817">
    <property type="protein sequence ID" value="CAL1382879.1"/>
    <property type="molecule type" value="Genomic_DNA"/>
</dbReference>
<dbReference type="AlphaFoldDB" id="A0AAV2EAG3"/>
<name>A0AAV2EAG3_9ROSI</name>
<gene>
    <name evidence="2" type="ORF">LTRI10_LOCUS24182</name>
</gene>
<accession>A0AAV2EAG3</accession>